<dbReference type="AlphaFoldDB" id="A0AAN6NNH6"/>
<comment type="caution">
    <text evidence="1">The sequence shown here is derived from an EMBL/GenBank/DDBJ whole genome shotgun (WGS) entry which is preliminary data.</text>
</comment>
<feature type="non-terminal residue" evidence="1">
    <location>
        <position position="56"/>
    </location>
</feature>
<sequence>GLAGGRKWFLPNPPSLYGMKHRGKSAGSGGRGRREPFGCFPKSLSVDGVALSPTIT</sequence>
<reference evidence="1" key="2">
    <citation type="submission" date="2023-06" db="EMBL/GenBank/DDBJ databases">
        <authorList>
            <consortium name="Lawrence Berkeley National Laboratory"/>
            <person name="Mondo S.J."/>
            <person name="Hensen N."/>
            <person name="Bonometti L."/>
            <person name="Westerberg I."/>
            <person name="Brannstrom I.O."/>
            <person name="Guillou S."/>
            <person name="Cros-Aarteil S."/>
            <person name="Calhoun S."/>
            <person name="Haridas S."/>
            <person name="Kuo A."/>
            <person name="Pangilinan J."/>
            <person name="Riley R."/>
            <person name="Labutti K."/>
            <person name="Andreopoulos B."/>
            <person name="Lipzen A."/>
            <person name="Chen C."/>
            <person name="Yanf M."/>
            <person name="Daum C."/>
            <person name="Ng V."/>
            <person name="Clum A."/>
            <person name="Steindorff A."/>
            <person name="Ohm R."/>
            <person name="Martin F."/>
            <person name="Silar P."/>
            <person name="Natvig D."/>
            <person name="Lalanne C."/>
            <person name="Gautier V."/>
            <person name="Ament-Velasquez S.L."/>
            <person name="Kruys A."/>
            <person name="Hutchinson M.I."/>
            <person name="Powell A.J."/>
            <person name="Barry K."/>
            <person name="Miller A.N."/>
            <person name="Grigoriev I.V."/>
            <person name="Debuchy R."/>
            <person name="Gladieux P."/>
            <person name="Thoren M.H."/>
            <person name="Johannesson H."/>
        </authorList>
    </citation>
    <scope>NUCLEOTIDE SEQUENCE</scope>
    <source>
        <strain evidence="1">CBS 626.80</strain>
    </source>
</reference>
<keyword evidence="2" id="KW-1185">Reference proteome</keyword>
<name>A0AAN6NNH6_9PEZI</name>
<protein>
    <submittedName>
        <fullName evidence="1">Uncharacterized protein</fullName>
    </submittedName>
</protein>
<evidence type="ECO:0000313" key="2">
    <source>
        <dbReference type="Proteomes" id="UP001303222"/>
    </source>
</evidence>
<evidence type="ECO:0000313" key="1">
    <source>
        <dbReference type="EMBL" id="KAK3948269.1"/>
    </source>
</evidence>
<dbReference type="EMBL" id="MU859274">
    <property type="protein sequence ID" value="KAK3948269.1"/>
    <property type="molecule type" value="Genomic_DNA"/>
</dbReference>
<dbReference type="Proteomes" id="UP001303222">
    <property type="component" value="Unassembled WGS sequence"/>
</dbReference>
<proteinExistence type="predicted"/>
<feature type="non-terminal residue" evidence="1">
    <location>
        <position position="1"/>
    </location>
</feature>
<gene>
    <name evidence="1" type="ORF">QBC32DRAFT_171399</name>
</gene>
<reference evidence="1" key="1">
    <citation type="journal article" date="2023" name="Mol. Phylogenet. Evol.">
        <title>Genome-scale phylogeny and comparative genomics of the fungal order Sordariales.</title>
        <authorList>
            <person name="Hensen N."/>
            <person name="Bonometti L."/>
            <person name="Westerberg I."/>
            <person name="Brannstrom I.O."/>
            <person name="Guillou S."/>
            <person name="Cros-Aarteil S."/>
            <person name="Calhoun S."/>
            <person name="Haridas S."/>
            <person name="Kuo A."/>
            <person name="Mondo S."/>
            <person name="Pangilinan J."/>
            <person name="Riley R."/>
            <person name="LaButti K."/>
            <person name="Andreopoulos B."/>
            <person name="Lipzen A."/>
            <person name="Chen C."/>
            <person name="Yan M."/>
            <person name="Daum C."/>
            <person name="Ng V."/>
            <person name="Clum A."/>
            <person name="Steindorff A."/>
            <person name="Ohm R.A."/>
            <person name="Martin F."/>
            <person name="Silar P."/>
            <person name="Natvig D.O."/>
            <person name="Lalanne C."/>
            <person name="Gautier V."/>
            <person name="Ament-Velasquez S.L."/>
            <person name="Kruys A."/>
            <person name="Hutchinson M.I."/>
            <person name="Powell A.J."/>
            <person name="Barry K."/>
            <person name="Miller A.N."/>
            <person name="Grigoriev I.V."/>
            <person name="Debuchy R."/>
            <person name="Gladieux P."/>
            <person name="Hiltunen Thoren M."/>
            <person name="Johannesson H."/>
        </authorList>
    </citation>
    <scope>NUCLEOTIDE SEQUENCE</scope>
    <source>
        <strain evidence="1">CBS 626.80</strain>
    </source>
</reference>
<organism evidence="1 2">
    <name type="scientific">Pseudoneurospora amorphoporcata</name>
    <dbReference type="NCBI Taxonomy" id="241081"/>
    <lineage>
        <taxon>Eukaryota</taxon>
        <taxon>Fungi</taxon>
        <taxon>Dikarya</taxon>
        <taxon>Ascomycota</taxon>
        <taxon>Pezizomycotina</taxon>
        <taxon>Sordariomycetes</taxon>
        <taxon>Sordariomycetidae</taxon>
        <taxon>Sordariales</taxon>
        <taxon>Sordariaceae</taxon>
        <taxon>Pseudoneurospora</taxon>
    </lineage>
</organism>
<accession>A0AAN6NNH6</accession>